<keyword evidence="1" id="KW-0346">Stress response</keyword>
<evidence type="ECO:0000313" key="5">
    <source>
        <dbReference type="EMBL" id="KAK6935788.1"/>
    </source>
</evidence>
<proteinExistence type="inferred from homology"/>
<evidence type="ECO:0000256" key="1">
    <source>
        <dbReference type="ARBA" id="ARBA00023016"/>
    </source>
</evidence>
<dbReference type="Pfam" id="PF00011">
    <property type="entry name" value="HSP20"/>
    <property type="match status" value="1"/>
</dbReference>
<reference evidence="5 6" key="1">
    <citation type="submission" date="2023-12" db="EMBL/GenBank/DDBJ databases">
        <title>A high-quality genome assembly for Dillenia turbinata (Dilleniales).</title>
        <authorList>
            <person name="Chanderbali A."/>
        </authorList>
    </citation>
    <scope>NUCLEOTIDE SEQUENCE [LARGE SCALE GENOMIC DNA]</scope>
    <source>
        <strain evidence="5">LSX21</strain>
        <tissue evidence="5">Leaf</tissue>
    </source>
</reference>
<comment type="caution">
    <text evidence="5">The sequence shown here is derived from an EMBL/GenBank/DDBJ whole genome shotgun (WGS) entry which is preliminary data.</text>
</comment>
<name>A0AAN8VX48_9MAGN</name>
<dbReference type="PROSITE" id="PS01031">
    <property type="entry name" value="SHSP"/>
    <property type="match status" value="1"/>
</dbReference>
<evidence type="ECO:0000259" key="4">
    <source>
        <dbReference type="PROSITE" id="PS01031"/>
    </source>
</evidence>
<feature type="domain" description="SHSP" evidence="4">
    <location>
        <begin position="24"/>
        <end position="127"/>
    </location>
</feature>
<evidence type="ECO:0000256" key="2">
    <source>
        <dbReference type="PROSITE-ProRule" id="PRU00285"/>
    </source>
</evidence>
<gene>
    <name evidence="5" type="ORF">RJ641_032818</name>
</gene>
<keyword evidence="6" id="KW-1185">Reference proteome</keyword>
<dbReference type="InterPro" id="IPR031107">
    <property type="entry name" value="Small_HSP"/>
</dbReference>
<dbReference type="Gene3D" id="2.60.40.790">
    <property type="match status" value="1"/>
</dbReference>
<dbReference type="PANTHER" id="PTHR11527">
    <property type="entry name" value="HEAT-SHOCK PROTEIN 20 FAMILY MEMBER"/>
    <property type="match status" value="1"/>
</dbReference>
<protein>
    <submittedName>
        <fullName evidence="5">Alpha crystallin/Hsp20 domain</fullName>
    </submittedName>
</protein>
<dbReference type="EMBL" id="JBAMMX010000007">
    <property type="protein sequence ID" value="KAK6935788.1"/>
    <property type="molecule type" value="Genomic_DNA"/>
</dbReference>
<sequence length="128" mass="15000">MYIWVPIKDYSHAVSNFGFDTARETSALVNARIDLTDTPEFHVFEANLPWEWKEEVKVEMENDRVRSRRRPMTHGTGFNMAVASLSEDFDCQRMMDQVRVSMEHGVLTITIPKQEAKRHEFIPIEISR</sequence>
<organism evidence="5 6">
    <name type="scientific">Dillenia turbinata</name>
    <dbReference type="NCBI Taxonomy" id="194707"/>
    <lineage>
        <taxon>Eukaryota</taxon>
        <taxon>Viridiplantae</taxon>
        <taxon>Streptophyta</taxon>
        <taxon>Embryophyta</taxon>
        <taxon>Tracheophyta</taxon>
        <taxon>Spermatophyta</taxon>
        <taxon>Magnoliopsida</taxon>
        <taxon>eudicotyledons</taxon>
        <taxon>Gunneridae</taxon>
        <taxon>Pentapetalae</taxon>
        <taxon>Dilleniales</taxon>
        <taxon>Dilleniaceae</taxon>
        <taxon>Dillenia</taxon>
    </lineage>
</organism>
<comment type="similarity">
    <text evidence="2 3">Belongs to the small heat shock protein (HSP20) family.</text>
</comment>
<dbReference type="SUPFAM" id="SSF49764">
    <property type="entry name" value="HSP20-like chaperones"/>
    <property type="match status" value="1"/>
</dbReference>
<evidence type="ECO:0000313" key="6">
    <source>
        <dbReference type="Proteomes" id="UP001370490"/>
    </source>
</evidence>
<dbReference type="AlphaFoldDB" id="A0AAN8VX48"/>
<evidence type="ECO:0000256" key="3">
    <source>
        <dbReference type="RuleBase" id="RU003616"/>
    </source>
</evidence>
<dbReference type="InterPro" id="IPR008978">
    <property type="entry name" value="HSP20-like_chaperone"/>
</dbReference>
<dbReference type="Proteomes" id="UP001370490">
    <property type="component" value="Unassembled WGS sequence"/>
</dbReference>
<dbReference type="InterPro" id="IPR002068">
    <property type="entry name" value="A-crystallin/Hsp20_dom"/>
</dbReference>
<accession>A0AAN8VX48</accession>